<comment type="caution">
    <text evidence="1">The sequence shown here is derived from an EMBL/GenBank/DDBJ whole genome shotgun (WGS) entry which is preliminary data.</text>
</comment>
<organism evidence="1 2">
    <name type="scientific">Azonexus fungiphilus</name>
    <dbReference type="NCBI Taxonomy" id="146940"/>
    <lineage>
        <taxon>Bacteria</taxon>
        <taxon>Pseudomonadati</taxon>
        <taxon>Pseudomonadota</taxon>
        <taxon>Betaproteobacteria</taxon>
        <taxon>Rhodocyclales</taxon>
        <taxon>Azonexaceae</taxon>
        <taxon>Azonexus</taxon>
    </lineage>
</organism>
<gene>
    <name evidence="1" type="ORF">DFR40_0533</name>
</gene>
<dbReference type="AlphaFoldDB" id="A0A495WKU2"/>
<accession>A0A495WKU2</accession>
<evidence type="ECO:0000313" key="2">
    <source>
        <dbReference type="Proteomes" id="UP000270626"/>
    </source>
</evidence>
<sequence length="170" mass="18978">MGVVFAKTTKGQEELTAKTGGLTPRQRRVLIMVDGRRSVDELREMLQADDLQHTIGLLEEAGFIEIAALKDADGTTQPAPAGPLPPITAFRPAPEPPDAQEMQLARNFIQNTLKTFCGPFAHLHIVEAAYAAKTHDELRLQFDPWFHAVVQTREGRRRAEELRTMLLKVI</sequence>
<name>A0A495WKU2_9RHOO</name>
<keyword evidence="2" id="KW-1185">Reference proteome</keyword>
<evidence type="ECO:0000313" key="1">
    <source>
        <dbReference type="EMBL" id="RKT61887.1"/>
    </source>
</evidence>
<dbReference type="RefSeq" id="WP_121456945.1">
    <property type="nucleotide sequence ID" value="NZ_RBXP01000006.1"/>
</dbReference>
<reference evidence="1 2" key="1">
    <citation type="submission" date="2018-10" db="EMBL/GenBank/DDBJ databases">
        <title>Genomic Encyclopedia of Type Strains, Phase IV (KMG-IV): sequencing the most valuable type-strain genomes for metagenomic binning, comparative biology and taxonomic classification.</title>
        <authorList>
            <person name="Goeker M."/>
        </authorList>
    </citation>
    <scope>NUCLEOTIDE SEQUENCE [LARGE SCALE GENOMIC DNA]</scope>
    <source>
        <strain evidence="1 2">DSM 23841</strain>
    </source>
</reference>
<dbReference type="Proteomes" id="UP000270626">
    <property type="component" value="Unassembled WGS sequence"/>
</dbReference>
<proteinExistence type="predicted"/>
<dbReference type="OrthoDB" id="5295681at2"/>
<dbReference type="EMBL" id="RBXP01000006">
    <property type="protein sequence ID" value="RKT61887.1"/>
    <property type="molecule type" value="Genomic_DNA"/>
</dbReference>
<protein>
    <submittedName>
        <fullName evidence="1">Uncharacterized protein</fullName>
    </submittedName>
</protein>